<feature type="transmembrane region" description="Helical" evidence="9">
    <location>
        <begin position="283"/>
        <end position="306"/>
    </location>
</feature>
<evidence type="ECO:0000256" key="4">
    <source>
        <dbReference type="ARBA" id="ARBA00022475"/>
    </source>
</evidence>
<evidence type="ECO:0000256" key="6">
    <source>
        <dbReference type="ARBA" id="ARBA00022989"/>
    </source>
</evidence>
<evidence type="ECO:0000313" key="12">
    <source>
        <dbReference type="Proteomes" id="UP000199220"/>
    </source>
</evidence>
<dbReference type="EMBL" id="FNTX01000001">
    <property type="protein sequence ID" value="SED83190.1"/>
    <property type="molecule type" value="Genomic_DNA"/>
</dbReference>
<dbReference type="NCBIfam" id="TIGR00711">
    <property type="entry name" value="efflux_EmrB"/>
    <property type="match status" value="1"/>
</dbReference>
<keyword evidence="5 9" id="KW-0812">Transmembrane</keyword>
<evidence type="ECO:0000256" key="2">
    <source>
        <dbReference type="ARBA" id="ARBA00007520"/>
    </source>
</evidence>
<feature type="transmembrane region" description="Helical" evidence="9">
    <location>
        <begin position="61"/>
        <end position="78"/>
    </location>
</feature>
<dbReference type="PRINTS" id="PR01036">
    <property type="entry name" value="TCRTETB"/>
</dbReference>
<feature type="compositionally biased region" description="Gly residues" evidence="8">
    <location>
        <begin position="556"/>
        <end position="568"/>
    </location>
</feature>
<evidence type="ECO:0000256" key="9">
    <source>
        <dbReference type="SAM" id="Phobius"/>
    </source>
</evidence>
<keyword evidence="4" id="KW-1003">Cell membrane</keyword>
<feature type="transmembrane region" description="Helical" evidence="9">
    <location>
        <begin position="21"/>
        <end position="41"/>
    </location>
</feature>
<dbReference type="InterPro" id="IPR004638">
    <property type="entry name" value="EmrB-like"/>
</dbReference>
<gene>
    <name evidence="11" type="ORF">SAMN04488554_0817</name>
</gene>
<proteinExistence type="inferred from homology"/>
<dbReference type="Gene3D" id="1.20.1250.20">
    <property type="entry name" value="MFS general substrate transporter like domains"/>
    <property type="match status" value="1"/>
</dbReference>
<dbReference type="PANTHER" id="PTHR23501">
    <property type="entry name" value="MAJOR FACILITATOR SUPERFAMILY"/>
    <property type="match status" value="1"/>
</dbReference>
<reference evidence="12" key="1">
    <citation type="submission" date="2016-10" db="EMBL/GenBank/DDBJ databases">
        <authorList>
            <person name="Varghese N."/>
            <person name="Submissions S."/>
        </authorList>
    </citation>
    <scope>NUCLEOTIDE SEQUENCE [LARGE SCALE GENOMIC DNA]</scope>
    <source>
        <strain evidence="12">DSM 21368</strain>
    </source>
</reference>
<dbReference type="PANTHER" id="PTHR23501:SF197">
    <property type="entry name" value="COMD"/>
    <property type="match status" value="1"/>
</dbReference>
<evidence type="ECO:0000256" key="5">
    <source>
        <dbReference type="ARBA" id="ARBA00022692"/>
    </source>
</evidence>
<dbReference type="Gene3D" id="1.20.1720.10">
    <property type="entry name" value="Multidrug resistance protein D"/>
    <property type="match status" value="1"/>
</dbReference>
<dbReference type="CDD" id="cd17502">
    <property type="entry name" value="MFS_Azr1_MDR_like"/>
    <property type="match status" value="1"/>
</dbReference>
<organism evidence="11 12">
    <name type="scientific">Ruania alba</name>
    <dbReference type="NCBI Taxonomy" id="648782"/>
    <lineage>
        <taxon>Bacteria</taxon>
        <taxon>Bacillati</taxon>
        <taxon>Actinomycetota</taxon>
        <taxon>Actinomycetes</taxon>
        <taxon>Micrococcales</taxon>
        <taxon>Ruaniaceae</taxon>
        <taxon>Ruania</taxon>
    </lineage>
</organism>
<dbReference type="Pfam" id="PF07690">
    <property type="entry name" value="MFS_1"/>
    <property type="match status" value="1"/>
</dbReference>
<sequence>MATTTAPPADQPTIVLTKRTVWLIFAALMAGMFMASLDQSILGTAMPTIVGELSGVEHQGWLITAYILAVAIAMPLYGKFGDIWGRRWPFLIAIGLFTIASVGAGFSGSFGALVFWRGVQGLGGGGLMILSQAIIADIVPARERGKYMGPMGALFGISAVLGPLLGGLFTDHADWRWCFWLNVPIGLIAMVIAWRTLRLPSHRPTKRVDVLGIILLSLGTSGIVLATSWESWSGSAGYDWSDPGLLALVIGTLATIGAFILVERRAQDPLLPLHLFKIRTFSIASAVGLVIGMSMFAALGFLPTFLQMSTGTGVTQSGLLMLPMMAGLMLTSIASGFAIVRMGRYRIFPIVGMAIATAGLIWLTRLTGDISLWLYSAMIFVLGAGLGLVMQTIVLAVQNSVDPREIGTATSANNFIREIGAAVGTALFSTIFTSRLVDNLTDGFADAGVPPGAGGDLGVDSLTPQAVNEMPGPIKQIVVDSYADALAPSFWYLVPLLAAGFLLTLLLKEVTLSDTAGMVARGEAVADPAASDGGPSQQEGALAPVGARLSEEDAAAGGGELDSGGPGADGPDLSGPDSDGPGTTLDR</sequence>
<dbReference type="STRING" id="648782.SAMN04488554_0817"/>
<feature type="transmembrane region" description="Helical" evidence="9">
    <location>
        <begin position="209"/>
        <end position="229"/>
    </location>
</feature>
<feature type="transmembrane region" description="Helical" evidence="9">
    <location>
        <begin position="122"/>
        <end position="139"/>
    </location>
</feature>
<dbReference type="InterPro" id="IPR011701">
    <property type="entry name" value="MFS"/>
</dbReference>
<dbReference type="OrthoDB" id="7375466at2"/>
<dbReference type="InterPro" id="IPR036259">
    <property type="entry name" value="MFS_trans_sf"/>
</dbReference>
<evidence type="ECO:0000313" key="11">
    <source>
        <dbReference type="EMBL" id="SED83190.1"/>
    </source>
</evidence>
<evidence type="ECO:0000256" key="1">
    <source>
        <dbReference type="ARBA" id="ARBA00004651"/>
    </source>
</evidence>
<evidence type="ECO:0000256" key="7">
    <source>
        <dbReference type="ARBA" id="ARBA00023136"/>
    </source>
</evidence>
<feature type="transmembrane region" description="Helical" evidence="9">
    <location>
        <begin position="244"/>
        <end position="262"/>
    </location>
</feature>
<evidence type="ECO:0000259" key="10">
    <source>
        <dbReference type="PROSITE" id="PS50850"/>
    </source>
</evidence>
<feature type="domain" description="Major facilitator superfamily (MFS) profile" evidence="10">
    <location>
        <begin position="24"/>
        <end position="512"/>
    </location>
</feature>
<protein>
    <submittedName>
        <fullName evidence="11">Drug resistance transporter, EmrB/QacA subfamily</fullName>
    </submittedName>
</protein>
<accession>A0A1H5DWS5</accession>
<keyword evidence="6 9" id="KW-1133">Transmembrane helix</keyword>
<evidence type="ECO:0000256" key="3">
    <source>
        <dbReference type="ARBA" id="ARBA00022448"/>
    </source>
</evidence>
<keyword evidence="12" id="KW-1185">Reference proteome</keyword>
<feature type="transmembrane region" description="Helical" evidence="9">
    <location>
        <begin position="347"/>
        <end position="366"/>
    </location>
</feature>
<evidence type="ECO:0000256" key="8">
    <source>
        <dbReference type="SAM" id="MobiDB-lite"/>
    </source>
</evidence>
<feature type="compositionally biased region" description="Low complexity" evidence="8">
    <location>
        <begin position="569"/>
        <end position="587"/>
    </location>
</feature>
<keyword evidence="3" id="KW-0813">Transport</keyword>
<dbReference type="GO" id="GO:0005886">
    <property type="term" value="C:plasma membrane"/>
    <property type="evidence" value="ECO:0007669"/>
    <property type="project" value="UniProtKB-SubCell"/>
</dbReference>
<feature type="transmembrane region" description="Helical" evidence="9">
    <location>
        <begin position="151"/>
        <end position="169"/>
    </location>
</feature>
<dbReference type="InterPro" id="IPR020846">
    <property type="entry name" value="MFS_dom"/>
</dbReference>
<feature type="transmembrane region" description="Helical" evidence="9">
    <location>
        <begin position="372"/>
        <end position="397"/>
    </location>
</feature>
<feature type="transmembrane region" description="Helical" evidence="9">
    <location>
        <begin position="175"/>
        <end position="197"/>
    </location>
</feature>
<comment type="subcellular location">
    <subcellularLocation>
        <location evidence="1">Cell membrane</location>
        <topology evidence="1">Multi-pass membrane protein</topology>
    </subcellularLocation>
</comment>
<feature type="transmembrane region" description="Helical" evidence="9">
    <location>
        <begin position="489"/>
        <end position="507"/>
    </location>
</feature>
<dbReference type="AlphaFoldDB" id="A0A1H5DWS5"/>
<comment type="similarity">
    <text evidence="2">Belongs to the major facilitator superfamily. TCR/Tet family.</text>
</comment>
<dbReference type="PROSITE" id="PS50850">
    <property type="entry name" value="MFS"/>
    <property type="match status" value="1"/>
</dbReference>
<dbReference type="RefSeq" id="WP_089771800.1">
    <property type="nucleotide sequence ID" value="NZ_FNTX01000001.1"/>
</dbReference>
<feature type="transmembrane region" description="Helical" evidence="9">
    <location>
        <begin position="318"/>
        <end position="340"/>
    </location>
</feature>
<dbReference type="FunFam" id="1.20.1720.10:FF:000004">
    <property type="entry name" value="EmrB/QacA family drug resistance transporter"/>
    <property type="match status" value="1"/>
</dbReference>
<dbReference type="SUPFAM" id="SSF103473">
    <property type="entry name" value="MFS general substrate transporter"/>
    <property type="match status" value="1"/>
</dbReference>
<dbReference type="Proteomes" id="UP000199220">
    <property type="component" value="Unassembled WGS sequence"/>
</dbReference>
<feature type="transmembrane region" description="Helical" evidence="9">
    <location>
        <begin position="90"/>
        <end position="116"/>
    </location>
</feature>
<feature type="transmembrane region" description="Helical" evidence="9">
    <location>
        <begin position="418"/>
        <end position="437"/>
    </location>
</feature>
<keyword evidence="7 9" id="KW-0472">Membrane</keyword>
<name>A0A1H5DWS5_9MICO</name>
<dbReference type="GO" id="GO:0022857">
    <property type="term" value="F:transmembrane transporter activity"/>
    <property type="evidence" value="ECO:0007669"/>
    <property type="project" value="InterPro"/>
</dbReference>
<feature type="region of interest" description="Disordered" evidence="8">
    <location>
        <begin position="526"/>
        <end position="587"/>
    </location>
</feature>